<proteinExistence type="inferred from homology"/>
<keyword evidence="4" id="KW-0732">Signal</keyword>
<feature type="domain" description="Spore germination GerAC-like C-terminal" evidence="8">
    <location>
        <begin position="224"/>
        <end position="388"/>
    </location>
</feature>
<evidence type="ECO:0000313" key="10">
    <source>
        <dbReference type="EMBL" id="UQZ85104.1"/>
    </source>
</evidence>
<keyword evidence="6" id="KW-0564">Palmitate</keyword>
<evidence type="ECO:0000313" key="11">
    <source>
        <dbReference type="Proteomes" id="UP001057134"/>
    </source>
</evidence>
<gene>
    <name evidence="10" type="primary">gerBC_8</name>
    <name evidence="10" type="ORF">SK3146_04387</name>
</gene>
<dbReference type="PANTHER" id="PTHR35789:SF1">
    <property type="entry name" value="SPORE GERMINATION PROTEIN B3"/>
    <property type="match status" value="1"/>
</dbReference>
<dbReference type="Pfam" id="PF25198">
    <property type="entry name" value="Spore_GerAC_N"/>
    <property type="match status" value="1"/>
</dbReference>
<reference evidence="10" key="2">
    <citation type="journal article" date="2021" name="J Anim Sci Technol">
        <title>Complete genome sequence of Paenibacillus konkukensis sp. nov. SK3146 as a potential probiotic strain.</title>
        <authorList>
            <person name="Jung H.I."/>
            <person name="Park S."/>
            <person name="Niu K.M."/>
            <person name="Lee S.W."/>
            <person name="Kothari D."/>
            <person name="Yi K.J."/>
            <person name="Kim S.K."/>
        </authorList>
    </citation>
    <scope>NUCLEOTIDE SEQUENCE</scope>
    <source>
        <strain evidence="10">SK3146</strain>
    </source>
</reference>
<dbReference type="Proteomes" id="UP001057134">
    <property type="component" value="Chromosome"/>
</dbReference>
<dbReference type="RefSeq" id="WP_249860777.1">
    <property type="nucleotide sequence ID" value="NZ_CP027059.1"/>
</dbReference>
<dbReference type="NCBIfam" id="TIGR02887">
    <property type="entry name" value="spore_ger_x_C"/>
    <property type="match status" value="1"/>
</dbReference>
<protein>
    <submittedName>
        <fullName evidence="10">Spore germination protein B3</fullName>
    </submittedName>
</protein>
<evidence type="ECO:0000256" key="7">
    <source>
        <dbReference type="ARBA" id="ARBA00023288"/>
    </source>
</evidence>
<evidence type="ECO:0000256" key="6">
    <source>
        <dbReference type="ARBA" id="ARBA00023139"/>
    </source>
</evidence>
<evidence type="ECO:0000256" key="5">
    <source>
        <dbReference type="ARBA" id="ARBA00023136"/>
    </source>
</evidence>
<comment type="subcellular location">
    <subcellularLocation>
        <location evidence="1">Membrane</location>
        <topology evidence="1">Lipid-anchor</topology>
    </subcellularLocation>
</comment>
<accession>A0ABY4RRF6</accession>
<dbReference type="PANTHER" id="PTHR35789">
    <property type="entry name" value="SPORE GERMINATION PROTEIN B3"/>
    <property type="match status" value="1"/>
</dbReference>
<keyword evidence="5" id="KW-0472">Membrane</keyword>
<organism evidence="10 11">
    <name type="scientific">Paenibacillus konkukensis</name>
    <dbReference type="NCBI Taxonomy" id="2020716"/>
    <lineage>
        <taxon>Bacteria</taxon>
        <taxon>Bacillati</taxon>
        <taxon>Bacillota</taxon>
        <taxon>Bacilli</taxon>
        <taxon>Bacillales</taxon>
        <taxon>Paenibacillaceae</taxon>
        <taxon>Paenibacillus</taxon>
    </lineage>
</organism>
<keyword evidence="11" id="KW-1185">Reference proteome</keyword>
<keyword evidence="7" id="KW-0449">Lipoprotein</keyword>
<evidence type="ECO:0000256" key="3">
    <source>
        <dbReference type="ARBA" id="ARBA00022544"/>
    </source>
</evidence>
<evidence type="ECO:0000259" key="9">
    <source>
        <dbReference type="Pfam" id="PF25198"/>
    </source>
</evidence>
<dbReference type="InterPro" id="IPR008844">
    <property type="entry name" value="Spore_GerAC-like"/>
</dbReference>
<dbReference type="InterPro" id="IPR046953">
    <property type="entry name" value="Spore_GerAC-like_C"/>
</dbReference>
<dbReference type="InterPro" id="IPR057336">
    <property type="entry name" value="GerAC_N"/>
</dbReference>
<comment type="similarity">
    <text evidence="2">Belongs to the GerABKC lipoprotein family.</text>
</comment>
<evidence type="ECO:0000259" key="8">
    <source>
        <dbReference type="Pfam" id="PF05504"/>
    </source>
</evidence>
<keyword evidence="3" id="KW-0309">Germination</keyword>
<dbReference type="EMBL" id="CP027059">
    <property type="protein sequence ID" value="UQZ85104.1"/>
    <property type="molecule type" value="Genomic_DNA"/>
</dbReference>
<sequence>MKRFLSVGLILLLMTLPLSGCWSRKELNELSIIVGLGLDKTDSGYKVIAQIVNPGQVVVKKGSGINFSPVITYEEAGSTVPEALARMTVKAPRRLYFAHLRMLVIGEKLARAGISKPLDFISRNRDMRTDFYLVVAKNTSASELLRMYSSMDPIPANNLYTKLEASDRVWAATGKITLDRLIKDLSKQGKDPAITGIELVGNLKEGDKIGSVQRIDPPVIMQYTGMAAFKADKMVGWMDEGDTKVWNYLQNATKQTTAYTACPGGDGKLTMQIVNSHASIHPKLQGGNPSFDVHIRLEYDISDVECRTDLLAPSFLVEVKKLLDKKVKDLLEQSIRKAQRQFRADIYGFGDKFHSAYPKEWHRIKNWDDRFADAEIHVYPETIVRRIGTILQSVQHETED</sequence>
<name>A0ABY4RRF6_9BACL</name>
<dbReference type="Gene3D" id="3.30.300.210">
    <property type="entry name" value="Nutrient germinant receptor protein C, domain 3"/>
    <property type="match status" value="1"/>
</dbReference>
<dbReference type="InterPro" id="IPR038501">
    <property type="entry name" value="Spore_GerAC_C_sf"/>
</dbReference>
<dbReference type="Pfam" id="PF05504">
    <property type="entry name" value="Spore_GerAC"/>
    <property type="match status" value="1"/>
</dbReference>
<feature type="domain" description="Spore germination protein N-terminal" evidence="9">
    <location>
        <begin position="24"/>
        <end position="198"/>
    </location>
</feature>
<evidence type="ECO:0000256" key="1">
    <source>
        <dbReference type="ARBA" id="ARBA00004635"/>
    </source>
</evidence>
<evidence type="ECO:0000256" key="2">
    <source>
        <dbReference type="ARBA" id="ARBA00007886"/>
    </source>
</evidence>
<evidence type="ECO:0000256" key="4">
    <source>
        <dbReference type="ARBA" id="ARBA00022729"/>
    </source>
</evidence>
<reference evidence="10" key="1">
    <citation type="submission" date="2018-02" db="EMBL/GenBank/DDBJ databases">
        <authorList>
            <person name="Kim S.-K."/>
            <person name="Jung H.-I."/>
            <person name="Lee S.-W."/>
        </authorList>
    </citation>
    <scope>NUCLEOTIDE SEQUENCE</scope>
    <source>
        <strain evidence="10">SK3146</strain>
    </source>
</reference>